<name>A0A1H3KYS6_9MICO</name>
<dbReference type="GO" id="GO:0016646">
    <property type="term" value="F:oxidoreductase activity, acting on the CH-NH group of donors, NAD or NADP as acceptor"/>
    <property type="evidence" value="ECO:0007669"/>
    <property type="project" value="TreeGrafter"/>
</dbReference>
<dbReference type="STRING" id="381665.SAMN05216554_0757"/>
<dbReference type="OrthoDB" id="3191258at2"/>
<evidence type="ECO:0000313" key="3">
    <source>
        <dbReference type="Proteomes" id="UP000198891"/>
    </source>
</evidence>
<organism evidence="2 3">
    <name type="scientific">Herbiconiux ginsengi</name>
    <dbReference type="NCBI Taxonomy" id="381665"/>
    <lineage>
        <taxon>Bacteria</taxon>
        <taxon>Bacillati</taxon>
        <taxon>Actinomycetota</taxon>
        <taxon>Actinomycetes</taxon>
        <taxon>Micrococcales</taxon>
        <taxon>Microbacteriaceae</taxon>
        <taxon>Herbiconiux</taxon>
    </lineage>
</organism>
<protein>
    <recommendedName>
        <fullName evidence="1">NAD(P)-binding domain-containing protein</fullName>
    </recommendedName>
</protein>
<dbReference type="Pfam" id="PF13460">
    <property type="entry name" value="NAD_binding_10"/>
    <property type="match status" value="1"/>
</dbReference>
<dbReference type="Gene3D" id="3.40.50.720">
    <property type="entry name" value="NAD(P)-binding Rossmann-like Domain"/>
    <property type="match status" value="1"/>
</dbReference>
<dbReference type="Proteomes" id="UP000198891">
    <property type="component" value="Unassembled WGS sequence"/>
</dbReference>
<reference evidence="2 3" key="1">
    <citation type="submission" date="2016-10" db="EMBL/GenBank/DDBJ databases">
        <authorList>
            <person name="de Groot N.N."/>
        </authorList>
    </citation>
    <scope>NUCLEOTIDE SEQUENCE [LARGE SCALE GENOMIC DNA]</scope>
    <source>
        <strain evidence="2 3">CGMCC 4.3491</strain>
    </source>
</reference>
<evidence type="ECO:0000313" key="2">
    <source>
        <dbReference type="EMBL" id="SDY57332.1"/>
    </source>
</evidence>
<evidence type="ECO:0000259" key="1">
    <source>
        <dbReference type="Pfam" id="PF13460"/>
    </source>
</evidence>
<dbReference type="SUPFAM" id="SSF51735">
    <property type="entry name" value="NAD(P)-binding Rossmann-fold domains"/>
    <property type="match status" value="1"/>
</dbReference>
<feature type="domain" description="NAD(P)-binding" evidence="1">
    <location>
        <begin position="8"/>
        <end position="201"/>
    </location>
</feature>
<accession>A0A1H3KYS6</accession>
<sequence>MTRITILGGTGYTGSNIAREAASRGHEVTSFSRNPPAETIDGIRYLTGSIQDELAGLVAGADVIVGALAPRGELESELRGLYARAAEIAAREGTRIGIVGGFSALRLAPDAVRTAYTGEVPPQFAAEARVMAEVIDDLTERAPDGLDWFYVSPAATYGAHVPGEATGVYRTGGDVAIFDLDGQSAISGADFALAVVDEIEAPAHTGQQFGVAY</sequence>
<dbReference type="InterPro" id="IPR016040">
    <property type="entry name" value="NAD(P)-bd_dom"/>
</dbReference>
<dbReference type="AlphaFoldDB" id="A0A1H3KYS6"/>
<gene>
    <name evidence="2" type="ORF">SAMN05216554_0757</name>
</gene>
<dbReference type="EMBL" id="FNPZ01000001">
    <property type="protein sequence ID" value="SDY57332.1"/>
    <property type="molecule type" value="Genomic_DNA"/>
</dbReference>
<dbReference type="InterPro" id="IPR051606">
    <property type="entry name" value="Polyketide_Oxido-like"/>
</dbReference>
<keyword evidence="3" id="KW-1185">Reference proteome</keyword>
<dbReference type="PANTHER" id="PTHR43355:SF2">
    <property type="entry name" value="FLAVIN REDUCTASE (NADPH)"/>
    <property type="match status" value="1"/>
</dbReference>
<dbReference type="PANTHER" id="PTHR43355">
    <property type="entry name" value="FLAVIN REDUCTASE (NADPH)"/>
    <property type="match status" value="1"/>
</dbReference>
<dbReference type="InterPro" id="IPR036291">
    <property type="entry name" value="NAD(P)-bd_dom_sf"/>
</dbReference>
<proteinExistence type="predicted"/>
<dbReference type="RefSeq" id="WP_092548946.1">
    <property type="nucleotide sequence ID" value="NZ_FNPZ01000001.1"/>
</dbReference>